<accession>A0A973WV92</accession>
<comment type="caution">
    <text evidence="3">The sequence shown here is derived from an EMBL/GenBank/DDBJ whole genome shotgun (WGS) entry which is preliminary data.</text>
</comment>
<evidence type="ECO:0000313" key="3">
    <source>
        <dbReference type="EMBL" id="NVL11734.1"/>
    </source>
</evidence>
<dbReference type="EMBL" id="JABWSX010000001">
    <property type="protein sequence ID" value="NVL11734.1"/>
    <property type="molecule type" value="Genomic_DNA"/>
</dbReference>
<sequence>MQEIQENSSSTVTLAPTAAPGSVSQHCVDLIPLQESVPHHARSRTANDVADVDATIEFVRDYINTQQIEILFDGTLFLRGRPLQATMPDEVDAVLAVDAPSVSDLLDELYFFAKNSGFRAKKVELSAALRQLLRSEKRRRYQAIMGPLISGDVSSRAQAEEQWDRLGTLFDMDRKLAVAVLQHFCWSVKQKQLGRPVVHHCMPIIFSAEQGTGKTVFAKKFLSPLRELATDSALFSDLADRRSGDIFRFPVILLDDMEQIPSSMVPVLKSVLTSDRLRRRRLGTSLSDGIRQCSVPIGTSNQMVHELVEDGTGHRRFVMLPFRNGAIAKGGDADIWQIVNSTDYEMLWRAVDAFAPSPLLPHLEKLRDHQGAGSNKGGVLEWVRGLDLDSEPVRNLTTKRGIRAQGLHALFMAQTGIDLSPKRFSDEMNRCALRPDTPFADKIKIETGWLYRPKGTLSDARDQKRQAPLAQRSAPSSASLLGPSASSAPSRVLSADEGIE</sequence>
<feature type="region of interest" description="Disordered" evidence="1">
    <location>
        <begin position="456"/>
        <end position="500"/>
    </location>
</feature>
<protein>
    <recommendedName>
        <fullName evidence="2">Virulence-associated protein E-like domain-containing protein</fullName>
    </recommendedName>
</protein>
<feature type="compositionally biased region" description="Low complexity" evidence="1">
    <location>
        <begin position="473"/>
        <end position="490"/>
    </location>
</feature>
<name>A0A973WV92_9BRAD</name>
<evidence type="ECO:0000256" key="1">
    <source>
        <dbReference type="SAM" id="MobiDB-lite"/>
    </source>
</evidence>
<proteinExistence type="predicted"/>
<dbReference type="RefSeq" id="WP_176534613.1">
    <property type="nucleotide sequence ID" value="NZ_CP088022.1"/>
</dbReference>
<evidence type="ECO:0000259" key="2">
    <source>
        <dbReference type="Pfam" id="PF05272"/>
    </source>
</evidence>
<dbReference type="Pfam" id="PF05272">
    <property type="entry name" value="VapE-like_dom"/>
    <property type="match status" value="1"/>
</dbReference>
<dbReference type="InterPro" id="IPR007936">
    <property type="entry name" value="VapE-like_dom"/>
</dbReference>
<dbReference type="SUPFAM" id="SSF52540">
    <property type="entry name" value="P-loop containing nucleoside triphosphate hydrolases"/>
    <property type="match status" value="1"/>
</dbReference>
<gene>
    <name evidence="3" type="ORF">HU230_40005</name>
</gene>
<dbReference type="AlphaFoldDB" id="A0A973WV92"/>
<organism evidence="3">
    <name type="scientific">Bradyrhizobium quebecense</name>
    <dbReference type="NCBI Taxonomy" id="2748629"/>
    <lineage>
        <taxon>Bacteria</taxon>
        <taxon>Pseudomonadati</taxon>
        <taxon>Pseudomonadota</taxon>
        <taxon>Alphaproteobacteria</taxon>
        <taxon>Hyphomicrobiales</taxon>
        <taxon>Nitrobacteraceae</taxon>
        <taxon>Bradyrhizobium</taxon>
    </lineage>
</organism>
<reference evidence="3" key="1">
    <citation type="submission" date="2020-06" db="EMBL/GenBank/DDBJ databases">
        <title>Whole Genome Sequence of Bradyrhizobium sp. Strain 66S1MB.</title>
        <authorList>
            <person name="Bromfield E."/>
            <person name="Cloutier S."/>
        </authorList>
    </citation>
    <scope>NUCLEOTIDE SEQUENCE</scope>
    <source>
        <strain evidence="3">66S1MB</strain>
    </source>
</reference>
<dbReference type="InterPro" id="IPR027417">
    <property type="entry name" value="P-loop_NTPase"/>
</dbReference>
<feature type="domain" description="Virulence-associated protein E-like" evidence="2">
    <location>
        <begin position="180"/>
        <end position="328"/>
    </location>
</feature>